<evidence type="ECO:0000256" key="4">
    <source>
        <dbReference type="ARBA" id="ARBA00022989"/>
    </source>
</evidence>
<protein>
    <recommendedName>
        <fullName evidence="9">Fibronectin type-III domain-containing protein</fullName>
    </recommendedName>
</protein>
<feature type="transmembrane region" description="Helical" evidence="8">
    <location>
        <begin position="675"/>
        <end position="699"/>
    </location>
</feature>
<keyword evidence="3" id="KW-0677">Repeat</keyword>
<dbReference type="Proteomes" id="UP000050795">
    <property type="component" value="Unassembled WGS sequence"/>
</dbReference>
<name>A0AA85JQ92_TRIRE</name>
<feature type="region of interest" description="Disordered" evidence="7">
    <location>
        <begin position="496"/>
        <end position="524"/>
    </location>
</feature>
<dbReference type="InterPro" id="IPR036116">
    <property type="entry name" value="FN3_sf"/>
</dbReference>
<reference evidence="11" key="2">
    <citation type="submission" date="2023-11" db="UniProtKB">
        <authorList>
            <consortium name="WormBaseParasite"/>
        </authorList>
    </citation>
    <scope>IDENTIFICATION</scope>
</reference>
<dbReference type="InterPro" id="IPR050964">
    <property type="entry name" value="Striated_Muscle_Regulatory"/>
</dbReference>
<dbReference type="PANTHER" id="PTHR13817:SF173">
    <property type="entry name" value="FRAZZLED"/>
    <property type="match status" value="1"/>
</dbReference>
<dbReference type="InterPro" id="IPR010560">
    <property type="entry name" value="Neogenin_C"/>
</dbReference>
<dbReference type="SUPFAM" id="SSF49265">
    <property type="entry name" value="Fibronectin type III"/>
    <property type="match status" value="2"/>
</dbReference>
<proteinExistence type="predicted"/>
<dbReference type="SMART" id="SM00060">
    <property type="entry name" value="FN3"/>
    <property type="match status" value="4"/>
</dbReference>
<feature type="compositionally biased region" description="Polar residues" evidence="7">
    <location>
        <begin position="20"/>
        <end position="35"/>
    </location>
</feature>
<evidence type="ECO:0000313" key="11">
    <source>
        <dbReference type="WBParaSite" id="TREG1_38140.1"/>
    </source>
</evidence>
<evidence type="ECO:0000313" key="10">
    <source>
        <dbReference type="Proteomes" id="UP000050795"/>
    </source>
</evidence>
<dbReference type="Pfam" id="PF06583">
    <property type="entry name" value="Neogenin_C"/>
    <property type="match status" value="1"/>
</dbReference>
<feature type="compositionally biased region" description="Low complexity" evidence="7">
    <location>
        <begin position="496"/>
        <end position="512"/>
    </location>
</feature>
<evidence type="ECO:0000256" key="3">
    <source>
        <dbReference type="ARBA" id="ARBA00022737"/>
    </source>
</evidence>
<dbReference type="InterPro" id="IPR013783">
    <property type="entry name" value="Ig-like_fold"/>
</dbReference>
<keyword evidence="2 8" id="KW-0812">Transmembrane</keyword>
<feature type="compositionally biased region" description="Polar residues" evidence="7">
    <location>
        <begin position="1015"/>
        <end position="1047"/>
    </location>
</feature>
<feature type="region of interest" description="Disordered" evidence="7">
    <location>
        <begin position="1"/>
        <end position="36"/>
    </location>
</feature>
<comment type="subcellular location">
    <subcellularLocation>
        <location evidence="1">Membrane</location>
        <topology evidence="1">Single-pass type I membrane protein</topology>
    </subcellularLocation>
</comment>
<accession>A0AA85JQ92</accession>
<dbReference type="WBParaSite" id="TREG1_38140.1">
    <property type="protein sequence ID" value="TREG1_38140.1"/>
    <property type="gene ID" value="TREG1_38140"/>
</dbReference>
<organism evidence="10 11">
    <name type="scientific">Trichobilharzia regenti</name>
    <name type="common">Nasal bird schistosome</name>
    <dbReference type="NCBI Taxonomy" id="157069"/>
    <lineage>
        <taxon>Eukaryota</taxon>
        <taxon>Metazoa</taxon>
        <taxon>Spiralia</taxon>
        <taxon>Lophotrochozoa</taxon>
        <taxon>Platyhelminthes</taxon>
        <taxon>Trematoda</taxon>
        <taxon>Digenea</taxon>
        <taxon>Strigeidida</taxon>
        <taxon>Schistosomatoidea</taxon>
        <taxon>Schistosomatidae</taxon>
        <taxon>Trichobilharzia</taxon>
    </lineage>
</organism>
<evidence type="ECO:0000256" key="8">
    <source>
        <dbReference type="SAM" id="Phobius"/>
    </source>
</evidence>
<reference evidence="10" key="1">
    <citation type="submission" date="2022-06" db="EMBL/GenBank/DDBJ databases">
        <authorList>
            <person name="Berger JAMES D."/>
            <person name="Berger JAMES D."/>
        </authorList>
    </citation>
    <scope>NUCLEOTIDE SEQUENCE [LARGE SCALE GENOMIC DNA]</scope>
</reference>
<feature type="region of interest" description="Disordered" evidence="7">
    <location>
        <begin position="1004"/>
        <end position="1047"/>
    </location>
</feature>
<evidence type="ECO:0000256" key="1">
    <source>
        <dbReference type="ARBA" id="ARBA00004479"/>
    </source>
</evidence>
<keyword evidence="5 8" id="KW-0472">Membrane</keyword>
<dbReference type="PROSITE" id="PS50853">
    <property type="entry name" value="FN3"/>
    <property type="match status" value="3"/>
</dbReference>
<evidence type="ECO:0000256" key="5">
    <source>
        <dbReference type="ARBA" id="ARBA00023136"/>
    </source>
</evidence>
<dbReference type="CDD" id="cd00063">
    <property type="entry name" value="FN3"/>
    <property type="match status" value="4"/>
</dbReference>
<feature type="domain" description="Fibronectin type-III" evidence="9">
    <location>
        <begin position="215"/>
        <end position="303"/>
    </location>
</feature>
<dbReference type="PANTHER" id="PTHR13817">
    <property type="entry name" value="TITIN"/>
    <property type="match status" value="1"/>
</dbReference>
<evidence type="ECO:0000256" key="6">
    <source>
        <dbReference type="ARBA" id="ARBA00023180"/>
    </source>
</evidence>
<dbReference type="Gene3D" id="2.60.40.10">
    <property type="entry name" value="Immunoglobulins"/>
    <property type="match status" value="4"/>
</dbReference>
<evidence type="ECO:0000256" key="7">
    <source>
        <dbReference type="SAM" id="MobiDB-lite"/>
    </source>
</evidence>
<evidence type="ECO:0000259" key="9">
    <source>
        <dbReference type="PROSITE" id="PS50853"/>
    </source>
</evidence>
<keyword evidence="10" id="KW-1185">Reference proteome</keyword>
<evidence type="ECO:0000256" key="2">
    <source>
        <dbReference type="ARBA" id="ARBA00022692"/>
    </source>
</evidence>
<dbReference type="GO" id="GO:0016020">
    <property type="term" value="C:membrane"/>
    <property type="evidence" value="ECO:0007669"/>
    <property type="project" value="UniProtKB-SubCell"/>
</dbReference>
<feature type="domain" description="Fibronectin type-III" evidence="9">
    <location>
        <begin position="15"/>
        <end position="109"/>
    </location>
</feature>
<keyword evidence="6" id="KW-0325">Glycoprotein</keyword>
<dbReference type="Pfam" id="PF00041">
    <property type="entry name" value="fn3"/>
    <property type="match status" value="4"/>
</dbReference>
<dbReference type="InterPro" id="IPR003961">
    <property type="entry name" value="FN3_dom"/>
</dbReference>
<feature type="region of interest" description="Disordered" evidence="7">
    <location>
        <begin position="1147"/>
        <end position="1190"/>
    </location>
</feature>
<feature type="compositionally biased region" description="Low complexity" evidence="7">
    <location>
        <begin position="1152"/>
        <end position="1172"/>
    </location>
</feature>
<feature type="domain" description="Fibronectin type-III" evidence="9">
    <location>
        <begin position="515"/>
        <end position="613"/>
    </location>
</feature>
<keyword evidence="4 8" id="KW-1133">Transmembrane helix</keyword>
<sequence length="1332" mass="147956">MPSSPRVPALSPRSPPENVKVTSRGTQSAKISWSPPNDIDCTGELIDYVININSSRLIEPMVIKVPRSRRSHVVENLIPGTFYTVQVSATNRGGLGVPSKMIHFQTSGELPKIDPDELETIEMTDSTLEFNMEKQNADFFEDENKADDWIDSSQQHQQGGNSPLYVIPSRIHNLRATVTQTSIKLKWSVALRQINMESETHLFDNIDYEYTSLINPRHLIPVSMKSEGHSTDKTGLLPPGTKYVIRWGDMHPGPSEDTVQGDQTQYTIENLRPGTVYYIRVISVTEGGNGPAAYTVVMTQDSSTTTKTINHGLLIPVNLVVRQLGSTWARIGWEMPNIPQSVKMSISGFQVKYYQVKSSSQDEYKNELEDSISIGEKSSTEQSVDKSHEMKFINMTVSPNQFQAENFDLTLRNLKPATQYEFGVRMLNNEMTIDRQDIDNHQRTAKNYFWSMVQGFETFGRSPKDAPSNIRLTKLKLNNRLHTKLQLLDFSSASTSTTSTTVSSEPEDSSTSVHANRNHEKDSPSSRLAVTMLIKWDPPSYPNGRILGSVLYLTTNSKQSKGKWIERSVNGKSTEAGLLRMQPNTLYFVRIIARNQNGRSPYSSIIAFYTPNADGTGGGIIKFSKNYYNLHDIDEPLDRLIPFPNEEELNSLLKLQSNTDTSNNNNNKLIETENIHWIILGGVLGGALVIMIVITMVLLSRCRRAKTSTTSLTKRLSNRSPYNLSTYSNCRQHEATVHGHECLQKNASFHVNDTCLNANVLGSCSPAETLAGGSNPGSLGVCTGHSITNEQINQGIRMNYYPTQNSTCLHSDCNTKKITETVPLLTTNQCNCVTSSDATTPMNWLSNNGAFNIGMPAGGGYFEDRHSTSAESEPDGNSSIKMTNCHEDGRKWRNNAGCNKFGLNKQWPNDSTESANIKTSSPHEMTLSYLATGVQNPVNCHTHCCQQQQQQQLKNMVNPGGYKTATAIPMLPPVANLQMSCCNNANSLQTNFNRSRDFRSNQMNKMTGEHGLTGSGSLTDEVTASSPGSSATGRTHGYLSQISPSPTNTSLKFKKYNRIIGKYDDDYDTNDKLILMTGNMNCKRDANFRISDNKFDGLGTRQKLSVNPPNDQPNISPIPLRKYHGSKGQILCDNQSERCQNLGTGITSRNNALSSDYASQQSSLSNKSSGSSAANHGFSPEKNASYPNKVPVIDMNNTNNQDIGASFVLDRVPTPEPQHRTGPFARLMQYNLSDQQVSRLQIHDMDDYQPNNMGNKSSTVQSPGVMKRKTLNISGKDTSEFTKREITPDTPDSISEQEMMRGFSTEELNQEMANLEGLMKNLSEITQKEFTC</sequence>